<evidence type="ECO:0000256" key="2">
    <source>
        <dbReference type="ARBA" id="ARBA00022737"/>
    </source>
</evidence>
<feature type="repeat" description="RCC1" evidence="3">
    <location>
        <begin position="431"/>
        <end position="480"/>
    </location>
</feature>
<sequence>MPIERRTFKDQLEPRGVHSFFISCLFTIIVVIYITTVKADITNEQIDELRYKIQKRDNFFSIKDEIIRQKDKVLGDGLVRRLMETADCLQFAGDYLSETIIDREQYESLLQGKKKQLDAMRLAVIDADNMAGIIHNSAQYISNDVINFVRTRTKSFHGVEYYAESTNNVSLTYPMLFRTVEGAFPKYENQQLVRRIRNRISVGQSHALYLLPNGKLYSTGYNASSSLGRTLGMATGMLHYLYPVEGLENRTILQFHTVHHSSIVLTDDGVYSFGYNGEGQLGTGRKFDSSVATKVLGFAGATIAQVAAGYSTSYAIDTNGKVWIWGSNLYGALGDRTGGDKARPFPMYYNGTFYGKKALRVCGGETFSVVLSTDGDIFTFGSNVYGELGLSSTIVKTMEPLRMPLVGALFNDPVIDISCGFRHTLALLSSGQVVGWGSNNHYQLGDGTTTNVFQPKLIPIPCNVSMITAGYETSFAVCTNSTIFTWGYNSKGEAGVGNVNAITKPTLVTSFTTGKIMEVVSSQTQTYVLTSDDVLFGAGGGAQTTYFNTTITNKFSVMKNYLNHTIPWQLRKLPYFEAAGRVYALVAWSLPPSRPGNGFNMYYRNKNESEAAWNIIEYDPVNNRGFPASIYNSHFLKYDEYIYFFGGFVNDSLSDKIFRAAYADVETWEVLDQRLPYRVAGGMSFVVGNYFYIFGGITSMYNERTGDYHQNVTRTIIRAPVSNLTDWQEWDLRYLPTPLHSATIGVVGDYIYLFGGCPEVYSCTYNIYRALLSDVGTWMVTYGILPHYYANGVLVQTPEHIYLFGGFNDPNALVGVSISKARKTDPVGAWNALTDKLPYAMAYSGGFDNGTQLEFAGYDFRPSQTLNPSIKKFNQIILVDFINEQH</sequence>
<evidence type="ECO:0000313" key="7">
    <source>
        <dbReference type="Proteomes" id="UP000816034"/>
    </source>
</evidence>
<feature type="repeat" description="RCC1" evidence="3">
    <location>
        <begin position="481"/>
        <end position="532"/>
    </location>
</feature>
<dbReference type="Pfam" id="PF25390">
    <property type="entry name" value="WD40_RLD"/>
    <property type="match status" value="1"/>
</dbReference>
<dbReference type="PANTHER" id="PTHR45982:SF1">
    <property type="entry name" value="REGULATOR OF CHROMOSOME CONDENSATION"/>
    <property type="match status" value="1"/>
</dbReference>
<protein>
    <recommendedName>
        <fullName evidence="5">RCC1-like domain-containing protein</fullName>
    </recommendedName>
</protein>
<dbReference type="SUPFAM" id="SSF117281">
    <property type="entry name" value="Kelch motif"/>
    <property type="match status" value="1"/>
</dbReference>
<dbReference type="RefSeq" id="XP_044546096.1">
    <property type="nucleotide sequence ID" value="XM_044698007.1"/>
</dbReference>
<dbReference type="Gene3D" id="2.130.10.30">
    <property type="entry name" value="Regulator of chromosome condensation 1/beta-lactamase-inhibitor protein II"/>
    <property type="match status" value="2"/>
</dbReference>
<comment type="caution">
    <text evidence="6">The sequence shown here is derived from an EMBL/GenBank/DDBJ whole genome shotgun (WGS) entry which is preliminary data.</text>
</comment>
<keyword evidence="4" id="KW-1133">Transmembrane helix</keyword>
<evidence type="ECO:0000256" key="1">
    <source>
        <dbReference type="ARBA" id="ARBA00022658"/>
    </source>
</evidence>
<keyword evidence="4" id="KW-0812">Transmembrane</keyword>
<organism evidence="6 7">
    <name type="scientific">Naegleria lovaniensis</name>
    <name type="common">Amoeba</name>
    <dbReference type="NCBI Taxonomy" id="51637"/>
    <lineage>
        <taxon>Eukaryota</taxon>
        <taxon>Discoba</taxon>
        <taxon>Heterolobosea</taxon>
        <taxon>Tetramitia</taxon>
        <taxon>Eutetramitia</taxon>
        <taxon>Vahlkampfiidae</taxon>
        <taxon>Naegleria</taxon>
    </lineage>
</organism>
<feature type="transmembrane region" description="Helical" evidence="4">
    <location>
        <begin position="20"/>
        <end position="37"/>
    </location>
</feature>
<feature type="repeat" description="RCC1" evidence="3">
    <location>
        <begin position="268"/>
        <end position="319"/>
    </location>
</feature>
<keyword evidence="2" id="KW-0677">Repeat</keyword>
<dbReference type="InterPro" id="IPR015915">
    <property type="entry name" value="Kelch-typ_b-propeller"/>
</dbReference>
<dbReference type="Proteomes" id="UP000816034">
    <property type="component" value="Unassembled WGS sequence"/>
</dbReference>
<dbReference type="PROSITE" id="PS50012">
    <property type="entry name" value="RCC1_3"/>
    <property type="match status" value="5"/>
</dbReference>
<keyword evidence="1" id="KW-0344">Guanine-nucleotide releasing factor</keyword>
<evidence type="ECO:0000256" key="3">
    <source>
        <dbReference type="PROSITE-ProRule" id="PRU00235"/>
    </source>
</evidence>
<dbReference type="EMBL" id="PYSW02000031">
    <property type="protein sequence ID" value="KAG2378834.1"/>
    <property type="molecule type" value="Genomic_DNA"/>
</dbReference>
<dbReference type="InterPro" id="IPR058923">
    <property type="entry name" value="RCC1-like_dom"/>
</dbReference>
<feature type="repeat" description="RCC1" evidence="3">
    <location>
        <begin position="375"/>
        <end position="430"/>
    </location>
</feature>
<dbReference type="PROSITE" id="PS00626">
    <property type="entry name" value="RCC1_2"/>
    <property type="match status" value="1"/>
</dbReference>
<dbReference type="Gene3D" id="2.120.10.80">
    <property type="entry name" value="Kelch-type beta propeller"/>
    <property type="match status" value="1"/>
</dbReference>
<dbReference type="SUPFAM" id="SSF50985">
    <property type="entry name" value="RCC1/BLIP-II"/>
    <property type="match status" value="1"/>
</dbReference>
<dbReference type="InterPro" id="IPR000408">
    <property type="entry name" value="Reg_chr_condens"/>
</dbReference>
<dbReference type="PRINTS" id="PR00633">
    <property type="entry name" value="RCCNDNSATION"/>
</dbReference>
<dbReference type="AlphaFoldDB" id="A0AA88GG90"/>
<dbReference type="GeneID" id="68100436"/>
<name>A0AA88GG90_NAELO</name>
<dbReference type="InterPro" id="IPR009091">
    <property type="entry name" value="RCC1/BLIP-II"/>
</dbReference>
<reference evidence="6 7" key="1">
    <citation type="journal article" date="2018" name="BMC Genomics">
        <title>The genome of Naegleria lovaniensis, the basis for a comparative approach to unravel pathogenicity factors of the human pathogenic amoeba N. fowleri.</title>
        <authorList>
            <person name="Liechti N."/>
            <person name="Schurch N."/>
            <person name="Bruggmann R."/>
            <person name="Wittwer M."/>
        </authorList>
    </citation>
    <scope>NUCLEOTIDE SEQUENCE [LARGE SCALE GENOMIC DNA]</scope>
    <source>
        <strain evidence="6 7">ATCC 30569</strain>
    </source>
</reference>
<gene>
    <name evidence="6" type="ORF">C9374_007982</name>
</gene>
<keyword evidence="7" id="KW-1185">Reference proteome</keyword>
<keyword evidence="4" id="KW-0472">Membrane</keyword>
<feature type="repeat" description="RCC1" evidence="3">
    <location>
        <begin position="320"/>
        <end position="374"/>
    </location>
</feature>
<feature type="domain" description="RCC1-like" evidence="5">
    <location>
        <begin position="299"/>
        <end position="541"/>
    </location>
</feature>
<accession>A0AA88GG90</accession>
<evidence type="ECO:0000313" key="6">
    <source>
        <dbReference type="EMBL" id="KAG2378834.1"/>
    </source>
</evidence>
<evidence type="ECO:0000259" key="5">
    <source>
        <dbReference type="Pfam" id="PF25390"/>
    </source>
</evidence>
<dbReference type="InterPro" id="IPR051553">
    <property type="entry name" value="Ran_GTPase-activating"/>
</dbReference>
<proteinExistence type="predicted"/>
<dbReference type="PANTHER" id="PTHR45982">
    <property type="entry name" value="REGULATOR OF CHROMOSOME CONDENSATION"/>
    <property type="match status" value="1"/>
</dbReference>
<evidence type="ECO:0000256" key="4">
    <source>
        <dbReference type="SAM" id="Phobius"/>
    </source>
</evidence>